<evidence type="ECO:0000313" key="2">
    <source>
        <dbReference type="EMBL" id="RXZ62388.1"/>
    </source>
</evidence>
<dbReference type="Proteomes" id="UP000291269">
    <property type="component" value="Unassembled WGS sequence"/>
</dbReference>
<comment type="caution">
    <text evidence="2">The sequence shown here is derived from an EMBL/GenBank/DDBJ whole genome shotgun (WGS) entry which is preliminary data.</text>
</comment>
<evidence type="ECO:0000313" key="3">
    <source>
        <dbReference type="Proteomes" id="UP000291269"/>
    </source>
</evidence>
<dbReference type="AlphaFoldDB" id="A0A4Q2KCR7"/>
<sequence length="290" mass="33911">MQGQRDRTVRSGDPLQTEKQGRQGIRRADERISCRGRSRTAPFMRLSRLLRRRARAARFHGDHRARGYRLRALSGTQIRHRGSRRRIQQRARFLFRRKLSEDHGGRSPRNIPQKLKIFIHKGVNMAWLYETDEEDRSRFVLGEVADPRSRTLLCFGINPSTATLQKFDQTLKSTIRLAHFNGYKNWVMLNIYPQRATDPNDLSVSEDFGLMQTNLLHIRNLLQTYPACDVLFAYGNLISKRKYLKTCLQRIVDLLHDGFQGNYLMIGRTKQGNPRHPLYAKTSKFLPYTL</sequence>
<keyword evidence="3" id="KW-1185">Reference proteome</keyword>
<dbReference type="Pfam" id="PF07799">
    <property type="entry name" value="DUF1643"/>
    <property type="match status" value="1"/>
</dbReference>
<dbReference type="OrthoDB" id="9807577at2"/>
<gene>
    <name evidence="2" type="ORF">ESZ91_08330</name>
</gene>
<name>A0A4Q2KCR7_9FIRM</name>
<accession>A0A4Q2KCR7</accession>
<protein>
    <submittedName>
        <fullName evidence="2">DUF1643 domain-containing protein</fullName>
    </submittedName>
</protein>
<organism evidence="2 3">
    <name type="scientific">Candidatus Borkfalkia ceftriaxoniphila</name>
    <dbReference type="NCBI Taxonomy" id="2508949"/>
    <lineage>
        <taxon>Bacteria</taxon>
        <taxon>Bacillati</taxon>
        <taxon>Bacillota</taxon>
        <taxon>Clostridia</taxon>
        <taxon>Christensenellales</taxon>
        <taxon>Christensenellaceae</taxon>
        <taxon>Candidatus Borkfalkia</taxon>
    </lineage>
</organism>
<evidence type="ECO:0000256" key="1">
    <source>
        <dbReference type="SAM" id="MobiDB-lite"/>
    </source>
</evidence>
<dbReference type="EMBL" id="SDOZ01000002">
    <property type="protein sequence ID" value="RXZ62388.1"/>
    <property type="molecule type" value="Genomic_DNA"/>
</dbReference>
<feature type="compositionally biased region" description="Basic and acidic residues" evidence="1">
    <location>
        <begin position="1"/>
        <end position="10"/>
    </location>
</feature>
<proteinExistence type="predicted"/>
<dbReference type="InterPro" id="IPR012441">
    <property type="entry name" value="DUF1643"/>
</dbReference>
<reference evidence="2 3" key="1">
    <citation type="journal article" date="2019" name="Gut">
        <title>Antibiotics-induced monodominance of a novel gut bacterial order.</title>
        <authorList>
            <person name="Hildebrand F."/>
            <person name="Moitinho-Silva L."/>
            <person name="Blasche S."/>
            <person name="Jahn M.T."/>
            <person name="Gossmann T.I."/>
            <person name="Heuerta-Cepas J."/>
            <person name="Hercog R."/>
            <person name="Luetge M."/>
            <person name="Bahram M."/>
            <person name="Pryszlak A."/>
            <person name="Alves R.J."/>
            <person name="Waszak S.M."/>
            <person name="Zhu A."/>
            <person name="Ye L."/>
            <person name="Costea P.I."/>
            <person name="Aalvink S."/>
            <person name="Belzer C."/>
            <person name="Forslund S.K."/>
            <person name="Sunagawa S."/>
            <person name="Hentschel U."/>
            <person name="Merten C."/>
            <person name="Patil K.R."/>
            <person name="Benes V."/>
            <person name="Bork P."/>
        </authorList>
    </citation>
    <scope>NUCLEOTIDE SEQUENCE [LARGE SCALE GENOMIC DNA]</scope>
    <source>
        <strain evidence="2 3">HDS1380</strain>
    </source>
</reference>
<feature type="region of interest" description="Disordered" evidence="1">
    <location>
        <begin position="1"/>
        <end position="36"/>
    </location>
</feature>